<reference evidence="1" key="1">
    <citation type="submission" date="2023-04" db="EMBL/GenBank/DDBJ databases">
        <title>Draft Genome sequencing of Naganishia species isolated from polar environments using Oxford Nanopore Technology.</title>
        <authorList>
            <person name="Leo P."/>
            <person name="Venkateswaran K."/>
        </authorList>
    </citation>
    <scope>NUCLEOTIDE SEQUENCE</scope>
    <source>
        <strain evidence="1">DBVPG 5303</strain>
    </source>
</reference>
<accession>A0ACC2X2X3</accession>
<gene>
    <name evidence="1" type="ORF">QFC24_006234</name>
</gene>
<protein>
    <submittedName>
        <fullName evidence="1">Uncharacterized protein</fullName>
    </submittedName>
</protein>
<evidence type="ECO:0000313" key="1">
    <source>
        <dbReference type="EMBL" id="KAJ9118405.1"/>
    </source>
</evidence>
<keyword evidence="2" id="KW-1185">Reference proteome</keyword>
<comment type="caution">
    <text evidence="1">The sequence shown here is derived from an EMBL/GenBank/DDBJ whole genome shotgun (WGS) entry which is preliminary data.</text>
</comment>
<name>A0ACC2X2X3_9TREE</name>
<proteinExistence type="predicted"/>
<dbReference type="EMBL" id="JASBWV010000029">
    <property type="protein sequence ID" value="KAJ9118405.1"/>
    <property type="molecule type" value="Genomic_DNA"/>
</dbReference>
<dbReference type="Proteomes" id="UP001234202">
    <property type="component" value="Unassembled WGS sequence"/>
</dbReference>
<evidence type="ECO:0000313" key="2">
    <source>
        <dbReference type="Proteomes" id="UP001234202"/>
    </source>
</evidence>
<organism evidence="1 2">
    <name type="scientific">Naganishia onofrii</name>
    <dbReference type="NCBI Taxonomy" id="1851511"/>
    <lineage>
        <taxon>Eukaryota</taxon>
        <taxon>Fungi</taxon>
        <taxon>Dikarya</taxon>
        <taxon>Basidiomycota</taxon>
        <taxon>Agaricomycotina</taxon>
        <taxon>Tremellomycetes</taxon>
        <taxon>Filobasidiales</taxon>
        <taxon>Filobasidiaceae</taxon>
        <taxon>Naganishia</taxon>
    </lineage>
</organism>
<sequence>MDDTIEEVPESGAEQESVLEKEPAVQEGEHTAEANFRNAILLSDGQETLPYAWLAYTQMQSEERSLARETLQDALKLEPWSTPLLYRLSACYERERNYIEACDIMQRAMQLTPYDEREPYRLHFARLTERSKDMKGNTSREDPFDMLPLEVVLNIMEEGLEMDDNFVLRASWVCQRWRHILVYNCPKLWEGLTISSADLRSDVAHSKRQIWLARSKEHISSLTFRDFNCGASRKIPATFIKQMHEVQHLTLSVSDRKVLSNFAWKLDNRIGPLKTLRLSGQATKNSGAGGSWRTWELKDLCFSFVKQDAKDDLKIVELHKLDLAERKWSNRVIDRQYWDEISRARTVSIYPSLKRLSVKGCTIDNAYDVNLFVTTHRLPILEYQCDPVHMTLRGTPALEDLEVDIQWRRDNHPAGPGLGQRITLLNLSAATVPPPSLWCVDILAPNLQSLIFKTPSGFDSKTFDELNGIQQKPLIPEVIDSPIRLETLPNLRTLELVCYERDSESRLEKWIPHLSSLTKLTLRSLGGNPWPKESNSAIPDQRASVNIVRMLTEHPEWCPNLQDLELERCFAIGNNLVELVRTRKRSSLCANLERLAVSQNTTLGKNAIAVLRKELPVFQQGEKLELKIAKRQPKEYKKDTFKR</sequence>